<feature type="transmembrane region" description="Helical" evidence="1">
    <location>
        <begin position="45"/>
        <end position="63"/>
    </location>
</feature>
<name>A0A6B8RPQ0_9BACL</name>
<dbReference type="AlphaFoldDB" id="A0A6B8RPQ0"/>
<keyword evidence="1" id="KW-0812">Transmembrane</keyword>
<dbReference type="OrthoDB" id="2538584at2"/>
<dbReference type="EMBL" id="CP034235">
    <property type="protein sequence ID" value="QGQ97505.1"/>
    <property type="molecule type" value="Genomic_DNA"/>
</dbReference>
<evidence type="ECO:0008006" key="4">
    <source>
        <dbReference type="Google" id="ProtNLM"/>
    </source>
</evidence>
<keyword evidence="1" id="KW-1133">Transmembrane helix</keyword>
<dbReference type="RefSeq" id="WP_155702610.1">
    <property type="nucleotide sequence ID" value="NZ_CP034235.1"/>
</dbReference>
<evidence type="ECO:0000256" key="1">
    <source>
        <dbReference type="SAM" id="Phobius"/>
    </source>
</evidence>
<reference evidence="3" key="1">
    <citation type="submission" date="2018-11" db="EMBL/GenBank/DDBJ databases">
        <title>Complete genome sequence of Paenibacillus sp. ML311-T8.</title>
        <authorList>
            <person name="Nam Y.-D."/>
            <person name="Kang J."/>
            <person name="Chung W.-H."/>
            <person name="Park Y.S."/>
        </authorList>
    </citation>
    <scope>NUCLEOTIDE SEQUENCE [LARGE SCALE GENOMIC DNA]</scope>
    <source>
        <strain evidence="3">ML311-T8</strain>
    </source>
</reference>
<gene>
    <name evidence="2" type="ORF">EHS13_22755</name>
</gene>
<dbReference type="KEGG" id="ppsc:EHS13_22755"/>
<accession>A0A6B8RPQ0</accession>
<sequence>MKNTKPYWYEVAKGGSFEKTVFTEEMKHEVIRRINISPSRQIKKYFITASVAMLLGIILIMILQDSSLTNISVTKSTTNRAATAVIEERTLNYQYSLKSPLDLSDSGYKRTQLGQVDKSTVTIKEETEFKGIGKFLVYLKAGVGPYFGIELTDLPNALPNELFEFGPGSMTEVEFVKSNAFGESYLRLSGSCGPQVVCSFWLSYENSIPVEEFRIDSAVSETDLDGDGVIDVVAKNKNLHFNEVFIFKKIGERIEYVNVYEALREHPDDDVFYDPITRIFQIKINSNGELKNYKYAAGEDKLVLVDN</sequence>
<protein>
    <recommendedName>
        <fullName evidence="4">VCBS repeat-containing protein</fullName>
    </recommendedName>
</protein>
<evidence type="ECO:0000313" key="2">
    <source>
        <dbReference type="EMBL" id="QGQ97505.1"/>
    </source>
</evidence>
<evidence type="ECO:0000313" key="3">
    <source>
        <dbReference type="Proteomes" id="UP000426246"/>
    </source>
</evidence>
<keyword evidence="1" id="KW-0472">Membrane</keyword>
<organism evidence="2 3">
    <name type="scientific">Paenibacillus psychroresistens</name>
    <dbReference type="NCBI Taxonomy" id="1778678"/>
    <lineage>
        <taxon>Bacteria</taxon>
        <taxon>Bacillati</taxon>
        <taxon>Bacillota</taxon>
        <taxon>Bacilli</taxon>
        <taxon>Bacillales</taxon>
        <taxon>Paenibacillaceae</taxon>
        <taxon>Paenibacillus</taxon>
    </lineage>
</organism>
<keyword evidence="3" id="KW-1185">Reference proteome</keyword>
<dbReference type="Proteomes" id="UP000426246">
    <property type="component" value="Chromosome"/>
</dbReference>
<proteinExistence type="predicted"/>